<dbReference type="SUPFAM" id="SSF55785">
    <property type="entry name" value="PYP-like sensor domain (PAS domain)"/>
    <property type="match status" value="1"/>
</dbReference>
<dbReference type="PROSITE" id="PS50112">
    <property type="entry name" value="PAS"/>
    <property type="match status" value="1"/>
</dbReference>
<dbReference type="InterPro" id="IPR013767">
    <property type="entry name" value="PAS_fold"/>
</dbReference>
<dbReference type="RefSeq" id="WP_232595394.1">
    <property type="nucleotide sequence ID" value="NZ_BSPD01000058.1"/>
</dbReference>
<dbReference type="CDD" id="cd00130">
    <property type="entry name" value="PAS"/>
    <property type="match status" value="1"/>
</dbReference>
<proteinExistence type="predicted"/>
<feature type="domain" description="PAS" evidence="1">
    <location>
        <begin position="7"/>
        <end position="61"/>
    </location>
</feature>
<keyword evidence="3" id="KW-1185">Reference proteome</keyword>
<gene>
    <name evidence="2" type="ORF">GCM10007877_24440</name>
</gene>
<dbReference type="EMBL" id="BSPD01000058">
    <property type="protein sequence ID" value="GLS26727.1"/>
    <property type="molecule type" value="Genomic_DNA"/>
</dbReference>
<name>A0AA37TCI9_9GAMM</name>
<dbReference type="AlphaFoldDB" id="A0AA37TCI9"/>
<dbReference type="InterPro" id="IPR035965">
    <property type="entry name" value="PAS-like_dom_sf"/>
</dbReference>
<dbReference type="InterPro" id="IPR000014">
    <property type="entry name" value="PAS"/>
</dbReference>
<dbReference type="SMART" id="SM00091">
    <property type="entry name" value="PAS"/>
    <property type="match status" value="1"/>
</dbReference>
<dbReference type="Proteomes" id="UP001156870">
    <property type="component" value="Unassembled WGS sequence"/>
</dbReference>
<reference evidence="2 3" key="1">
    <citation type="journal article" date="2014" name="Int. J. Syst. Evol. Microbiol.">
        <title>Complete genome sequence of Corynebacterium casei LMG S-19264T (=DSM 44701T), isolated from a smear-ripened cheese.</title>
        <authorList>
            <consortium name="US DOE Joint Genome Institute (JGI-PGF)"/>
            <person name="Walter F."/>
            <person name="Albersmeier A."/>
            <person name="Kalinowski J."/>
            <person name="Ruckert C."/>
        </authorList>
    </citation>
    <scope>NUCLEOTIDE SEQUENCE [LARGE SCALE GENOMIC DNA]</scope>
    <source>
        <strain evidence="2 3">NBRC 110095</strain>
    </source>
</reference>
<organism evidence="2 3">
    <name type="scientific">Marinibactrum halimedae</name>
    <dbReference type="NCBI Taxonomy" id="1444977"/>
    <lineage>
        <taxon>Bacteria</taxon>
        <taxon>Pseudomonadati</taxon>
        <taxon>Pseudomonadota</taxon>
        <taxon>Gammaproteobacteria</taxon>
        <taxon>Cellvibrionales</taxon>
        <taxon>Cellvibrionaceae</taxon>
        <taxon>Marinibactrum</taxon>
    </lineage>
</organism>
<dbReference type="Gene3D" id="3.30.450.20">
    <property type="entry name" value="PAS domain"/>
    <property type="match status" value="1"/>
</dbReference>
<evidence type="ECO:0000313" key="2">
    <source>
        <dbReference type="EMBL" id="GLS26727.1"/>
    </source>
</evidence>
<dbReference type="Pfam" id="PF00989">
    <property type="entry name" value="PAS"/>
    <property type="match status" value="1"/>
</dbReference>
<evidence type="ECO:0000259" key="1">
    <source>
        <dbReference type="PROSITE" id="PS50112"/>
    </source>
</evidence>
<dbReference type="NCBIfam" id="TIGR00229">
    <property type="entry name" value="sensory_box"/>
    <property type="match status" value="1"/>
</dbReference>
<protein>
    <recommendedName>
        <fullName evidence="1">PAS domain-containing protein</fullName>
    </recommendedName>
</protein>
<dbReference type="GO" id="GO:0006355">
    <property type="term" value="P:regulation of DNA-templated transcription"/>
    <property type="evidence" value="ECO:0007669"/>
    <property type="project" value="InterPro"/>
</dbReference>
<evidence type="ECO:0000313" key="3">
    <source>
        <dbReference type="Proteomes" id="UP001156870"/>
    </source>
</evidence>
<accession>A0AA37TCI9</accession>
<comment type="caution">
    <text evidence="2">The sequence shown here is derived from an EMBL/GenBank/DDBJ whole genome shotgun (WGS) entry which is preliminary data.</text>
</comment>
<sequence>MFGFPSQRENLKEVLDQSIDAIVSIDGNNNVTYFNDAAVKLWGFNREEVIGRNVKMLVPKEIQGNLYKFVFLAR</sequence>